<sequence length="46" mass="5570">MNLIRNFRNWRRYRDTVNELSRLSNRELHDLGIARGDIPFIARKSV</sequence>
<gene>
    <name evidence="2" type="ORF">IOD40_07340</name>
</gene>
<evidence type="ECO:0000259" key="1">
    <source>
        <dbReference type="Pfam" id="PF06568"/>
    </source>
</evidence>
<keyword evidence="3" id="KW-1185">Reference proteome</keyword>
<dbReference type="Pfam" id="PF06568">
    <property type="entry name" value="YjiS-like"/>
    <property type="match status" value="1"/>
</dbReference>
<reference evidence="2 3" key="1">
    <citation type="submission" date="2020-10" db="EMBL/GenBank/DDBJ databases">
        <title>Aquamicrobium zhengzhouensis sp. nov., a exopolysaccharide producing bacterium isolated from farmland soil.</title>
        <authorList>
            <person name="Wang X."/>
        </authorList>
    </citation>
    <scope>NUCLEOTIDE SEQUENCE [LARGE SCALE GENOMIC DNA]</scope>
    <source>
        <strain evidence="3">cd-1</strain>
    </source>
</reference>
<proteinExistence type="predicted"/>
<evidence type="ECO:0000313" key="2">
    <source>
        <dbReference type="EMBL" id="MBI1620476.1"/>
    </source>
</evidence>
<dbReference type="EMBL" id="JADGMQ010000003">
    <property type="protein sequence ID" value="MBI1620476.1"/>
    <property type="molecule type" value="Genomic_DNA"/>
</dbReference>
<dbReference type="InterPro" id="IPR009506">
    <property type="entry name" value="YjiS-like"/>
</dbReference>
<organism evidence="2 3">
    <name type="scientific">Aquamicrobium zhengzhouense</name>
    <dbReference type="NCBI Taxonomy" id="2781738"/>
    <lineage>
        <taxon>Bacteria</taxon>
        <taxon>Pseudomonadati</taxon>
        <taxon>Pseudomonadota</taxon>
        <taxon>Alphaproteobacteria</taxon>
        <taxon>Hyphomicrobiales</taxon>
        <taxon>Phyllobacteriaceae</taxon>
        <taxon>Aquamicrobium</taxon>
    </lineage>
</organism>
<accession>A0ABS0SB56</accession>
<feature type="domain" description="YjiS-like" evidence="1">
    <location>
        <begin position="3"/>
        <end position="38"/>
    </location>
</feature>
<name>A0ABS0SB56_9HYPH</name>
<evidence type="ECO:0000313" key="3">
    <source>
        <dbReference type="Proteomes" id="UP000601789"/>
    </source>
</evidence>
<dbReference type="Proteomes" id="UP000601789">
    <property type="component" value="Unassembled WGS sequence"/>
</dbReference>
<protein>
    <submittedName>
        <fullName evidence="2">DUF1127 domain-containing protein</fullName>
    </submittedName>
</protein>
<dbReference type="RefSeq" id="WP_198475853.1">
    <property type="nucleotide sequence ID" value="NZ_JADGMQ010000003.1"/>
</dbReference>
<comment type="caution">
    <text evidence="2">The sequence shown here is derived from an EMBL/GenBank/DDBJ whole genome shotgun (WGS) entry which is preliminary data.</text>
</comment>